<feature type="region of interest" description="Disordered" evidence="2">
    <location>
        <begin position="99"/>
        <end position="274"/>
    </location>
</feature>
<evidence type="ECO:0000313" key="5">
    <source>
        <dbReference type="EMBL" id="PWN33160.1"/>
    </source>
</evidence>
<dbReference type="GO" id="GO:0006888">
    <property type="term" value="P:endoplasmic reticulum to Golgi vesicle-mediated transport"/>
    <property type="evidence" value="ECO:0007669"/>
    <property type="project" value="TreeGrafter"/>
</dbReference>
<reference evidence="5 6" key="1">
    <citation type="journal article" date="2018" name="Mol. Biol. Evol.">
        <title>Broad Genomic Sampling Reveals a Smut Pathogenic Ancestry of the Fungal Clade Ustilaginomycotina.</title>
        <authorList>
            <person name="Kijpornyongpan T."/>
            <person name="Mondo S.J."/>
            <person name="Barry K."/>
            <person name="Sandor L."/>
            <person name="Lee J."/>
            <person name="Lipzen A."/>
            <person name="Pangilinan J."/>
            <person name="LaButti K."/>
            <person name="Hainaut M."/>
            <person name="Henrissat B."/>
            <person name="Grigoriev I.V."/>
            <person name="Spatafora J.W."/>
            <person name="Aime M.C."/>
        </authorList>
    </citation>
    <scope>NUCLEOTIDE SEQUENCE [LARGE SCALE GENOMIC DNA]</scope>
    <source>
        <strain evidence="5 6">MCA 3882</strain>
    </source>
</reference>
<dbReference type="SUPFAM" id="SSF47923">
    <property type="entry name" value="Ypt/Rab-GAP domain of gyp1p"/>
    <property type="match status" value="2"/>
</dbReference>
<feature type="region of interest" description="Disordered" evidence="2">
    <location>
        <begin position="1"/>
        <end position="47"/>
    </location>
</feature>
<organism evidence="5 6">
    <name type="scientific">Meira miltonrushii</name>
    <dbReference type="NCBI Taxonomy" id="1280837"/>
    <lineage>
        <taxon>Eukaryota</taxon>
        <taxon>Fungi</taxon>
        <taxon>Dikarya</taxon>
        <taxon>Basidiomycota</taxon>
        <taxon>Ustilaginomycotina</taxon>
        <taxon>Exobasidiomycetes</taxon>
        <taxon>Exobasidiales</taxon>
        <taxon>Brachybasidiaceae</taxon>
        <taxon>Meira</taxon>
    </lineage>
</organism>
<feature type="transmembrane region" description="Helical" evidence="3">
    <location>
        <begin position="616"/>
        <end position="636"/>
    </location>
</feature>
<dbReference type="SMART" id="SM00164">
    <property type="entry name" value="TBC"/>
    <property type="match status" value="1"/>
</dbReference>
<dbReference type="GO" id="GO:0005789">
    <property type="term" value="C:endoplasmic reticulum membrane"/>
    <property type="evidence" value="ECO:0007669"/>
    <property type="project" value="TreeGrafter"/>
</dbReference>
<dbReference type="InterPro" id="IPR045913">
    <property type="entry name" value="TBC20/Gyp8-like"/>
</dbReference>
<keyword evidence="1" id="KW-0343">GTPase activation</keyword>
<keyword evidence="6" id="KW-1185">Reference proteome</keyword>
<feature type="compositionally biased region" description="Basic residues" evidence="2">
    <location>
        <begin position="214"/>
        <end position="225"/>
    </location>
</feature>
<feature type="domain" description="Rab-GAP TBC" evidence="4">
    <location>
        <begin position="215"/>
        <end position="444"/>
    </location>
</feature>
<dbReference type="InterPro" id="IPR000195">
    <property type="entry name" value="Rab-GAP-TBC_dom"/>
</dbReference>
<keyword evidence="3" id="KW-1133">Transmembrane helix</keyword>
<dbReference type="STRING" id="1280837.A0A316V6K7"/>
<keyword evidence="3" id="KW-0472">Membrane</keyword>
<evidence type="ECO:0000256" key="1">
    <source>
        <dbReference type="ARBA" id="ARBA00022468"/>
    </source>
</evidence>
<feature type="compositionally biased region" description="Polar residues" evidence="2">
    <location>
        <begin position="158"/>
        <end position="189"/>
    </location>
</feature>
<protein>
    <recommendedName>
        <fullName evidence="4">Rab-GAP TBC domain-containing protein</fullName>
    </recommendedName>
</protein>
<evidence type="ECO:0000259" key="4">
    <source>
        <dbReference type="PROSITE" id="PS50086"/>
    </source>
</evidence>
<dbReference type="Pfam" id="PF00566">
    <property type="entry name" value="RabGAP-TBC"/>
    <property type="match status" value="1"/>
</dbReference>
<dbReference type="Proteomes" id="UP000245771">
    <property type="component" value="Unassembled WGS sequence"/>
</dbReference>
<proteinExistence type="predicted"/>
<dbReference type="Gene3D" id="1.10.8.1310">
    <property type="match status" value="1"/>
</dbReference>
<feature type="compositionally biased region" description="Basic and acidic residues" evidence="2">
    <location>
        <begin position="256"/>
        <end position="274"/>
    </location>
</feature>
<dbReference type="GeneID" id="37024313"/>
<gene>
    <name evidence="5" type="ORF">FA14DRAFT_56297</name>
</gene>
<feature type="compositionally biased region" description="Polar residues" evidence="2">
    <location>
        <begin position="13"/>
        <end position="26"/>
    </location>
</feature>
<keyword evidence="3" id="KW-0812">Transmembrane</keyword>
<sequence length="678" mass="74623">MLSAEETADGRYNDNQQAGPSSSQRHQNTREELKKKSLQVNGYGDGESRRKAWLQLLDLEDIGKKLPDYVRATQNDEQSNRLTDNADVSIPLDNEGWQIASHHLPSGSYDEDTKTSLQEALRDSKSEADKPPDDDEWSVATSKRTRRRRRQAEVEGSEFTTTNGSPATVSQSGTSATTPELISRETSVSGFPRISHDDKETDAETARDALKAERKARKRLKRKGWHSSANEAHANSAQNDEDEAHQYDLSSSIVHVNRDPSSGRDLGEGKKHKDEDQVALDIRRSFIGLGDIPLRIVRRKELSAVIVGVLRRHPALNYYQGYHDVVSVLLCVMVPHLESREEDSIQPANQVTLEAVVDVACRLSLHFLRDAMTENMTPTLGHLKVLRDILRHRSSQEGNRNLAKKVEQAAPLPYFALPWLLSMFAHELDISLAQLVFDYVLARGPASVLYVSAALIEQFQGHIDASDAAEMHHNLSQLPTLITVATLPSILEKADSLAENAPILYSAPESKPAISHGVMGRRSVLYTWSSLSHAKDDWQTADQSADAILHGDSKEIVLNALPTPPVSEVDGDDYAGNAEAHIKNDKALVSYKWWRKGKKGSQSDKRKQILRNNTAILAWVGAFGAMSAAALIILYGGGGGGSHTSFPLSSTGGIGSAFPAGLRVAEPLRVLLRNALQH</sequence>
<dbReference type="PANTHER" id="PTHR20913:SF7">
    <property type="entry name" value="RE60063P"/>
    <property type="match status" value="1"/>
</dbReference>
<name>A0A316V6K7_9BASI</name>
<dbReference type="Gene3D" id="1.10.472.80">
    <property type="entry name" value="Ypt/Rab-GAP domain of gyp1p, domain 3"/>
    <property type="match status" value="1"/>
</dbReference>
<evidence type="ECO:0000256" key="2">
    <source>
        <dbReference type="SAM" id="MobiDB-lite"/>
    </source>
</evidence>
<dbReference type="AlphaFoldDB" id="A0A316V6K7"/>
<dbReference type="InParanoid" id="A0A316V6K7"/>
<dbReference type="GO" id="GO:0005096">
    <property type="term" value="F:GTPase activator activity"/>
    <property type="evidence" value="ECO:0007669"/>
    <property type="project" value="UniProtKB-KW"/>
</dbReference>
<dbReference type="RefSeq" id="XP_025353462.1">
    <property type="nucleotide sequence ID" value="XM_025502532.1"/>
</dbReference>
<dbReference type="PROSITE" id="PS50086">
    <property type="entry name" value="TBC_RABGAP"/>
    <property type="match status" value="1"/>
</dbReference>
<evidence type="ECO:0000313" key="6">
    <source>
        <dbReference type="Proteomes" id="UP000245771"/>
    </source>
</evidence>
<dbReference type="EMBL" id="KZ819604">
    <property type="protein sequence ID" value="PWN33160.1"/>
    <property type="molecule type" value="Genomic_DNA"/>
</dbReference>
<dbReference type="InterPro" id="IPR035969">
    <property type="entry name" value="Rab-GAP_TBC_sf"/>
</dbReference>
<accession>A0A316V6K7</accession>
<feature type="compositionally biased region" description="Low complexity" evidence="2">
    <location>
        <begin position="226"/>
        <end position="237"/>
    </location>
</feature>
<dbReference type="OrthoDB" id="10249988at2759"/>
<feature type="compositionally biased region" description="Basic and acidic residues" evidence="2">
    <location>
        <begin position="194"/>
        <end position="213"/>
    </location>
</feature>
<evidence type="ECO:0000256" key="3">
    <source>
        <dbReference type="SAM" id="Phobius"/>
    </source>
</evidence>
<feature type="compositionally biased region" description="Basic and acidic residues" evidence="2">
    <location>
        <begin position="120"/>
        <end position="131"/>
    </location>
</feature>
<dbReference type="PANTHER" id="PTHR20913">
    <property type="entry name" value="TBC1 DOMAIN FAMILY MEMBER 20/GTPASE"/>
    <property type="match status" value="1"/>
</dbReference>